<evidence type="ECO:0000313" key="2">
    <source>
        <dbReference type="Proteomes" id="UP001283361"/>
    </source>
</evidence>
<protein>
    <submittedName>
        <fullName evidence="1">Uncharacterized protein</fullName>
    </submittedName>
</protein>
<evidence type="ECO:0000313" key="1">
    <source>
        <dbReference type="EMBL" id="KAK3768997.1"/>
    </source>
</evidence>
<accession>A0AAE0ZGQ1</accession>
<gene>
    <name evidence="1" type="ORF">RRG08_036741</name>
</gene>
<comment type="caution">
    <text evidence="1">The sequence shown here is derived from an EMBL/GenBank/DDBJ whole genome shotgun (WGS) entry which is preliminary data.</text>
</comment>
<keyword evidence="2" id="KW-1185">Reference proteome</keyword>
<dbReference type="AlphaFoldDB" id="A0AAE0ZGQ1"/>
<proteinExistence type="predicted"/>
<organism evidence="1 2">
    <name type="scientific">Elysia crispata</name>
    <name type="common">lettuce slug</name>
    <dbReference type="NCBI Taxonomy" id="231223"/>
    <lineage>
        <taxon>Eukaryota</taxon>
        <taxon>Metazoa</taxon>
        <taxon>Spiralia</taxon>
        <taxon>Lophotrochozoa</taxon>
        <taxon>Mollusca</taxon>
        <taxon>Gastropoda</taxon>
        <taxon>Heterobranchia</taxon>
        <taxon>Euthyneura</taxon>
        <taxon>Panpulmonata</taxon>
        <taxon>Sacoglossa</taxon>
        <taxon>Placobranchoidea</taxon>
        <taxon>Plakobranchidae</taxon>
        <taxon>Elysia</taxon>
    </lineage>
</organism>
<name>A0AAE0ZGQ1_9GAST</name>
<dbReference type="Proteomes" id="UP001283361">
    <property type="component" value="Unassembled WGS sequence"/>
</dbReference>
<reference evidence="1" key="1">
    <citation type="journal article" date="2023" name="G3 (Bethesda)">
        <title>A reference genome for the long-term kleptoplast-retaining sea slug Elysia crispata morphotype clarki.</title>
        <authorList>
            <person name="Eastman K.E."/>
            <person name="Pendleton A.L."/>
            <person name="Shaikh M.A."/>
            <person name="Suttiyut T."/>
            <person name="Ogas R."/>
            <person name="Tomko P."/>
            <person name="Gavelis G."/>
            <person name="Widhalm J.R."/>
            <person name="Wisecaver J.H."/>
        </authorList>
    </citation>
    <scope>NUCLEOTIDE SEQUENCE</scope>
    <source>
        <strain evidence="1">ECLA1</strain>
    </source>
</reference>
<dbReference type="EMBL" id="JAWDGP010003984">
    <property type="protein sequence ID" value="KAK3768997.1"/>
    <property type="molecule type" value="Genomic_DNA"/>
</dbReference>
<sequence length="92" mass="10346">MSRERIRGLGIRDRRPERRLPLETFLSHPYYNYQSSSPLAERAAVVKVYGAPHVIYGDIVQATGPARGMIPVRRPGSGLWWSETSPGLARRG</sequence>